<dbReference type="InterPro" id="IPR035890">
    <property type="entry name" value="Anti-sigma-28_factor_FlgM_sf"/>
</dbReference>
<name>A0ABT1P063_9GAMM</name>
<keyword evidence="6" id="KW-0804">Transcription</keyword>
<evidence type="ECO:0000313" key="11">
    <source>
        <dbReference type="EMBL" id="MCQ3828374.1"/>
    </source>
</evidence>
<dbReference type="SUPFAM" id="SSF101498">
    <property type="entry name" value="Anti-sigma factor FlgM"/>
    <property type="match status" value="1"/>
</dbReference>
<dbReference type="Pfam" id="PF04316">
    <property type="entry name" value="FlgM"/>
    <property type="match status" value="1"/>
</dbReference>
<evidence type="ECO:0000256" key="2">
    <source>
        <dbReference type="ARBA" id="ARBA00017823"/>
    </source>
</evidence>
<keyword evidence="3" id="KW-0678">Repressor</keyword>
<keyword evidence="4" id="KW-1005">Bacterial flagellum biogenesis</keyword>
<dbReference type="InterPro" id="IPR031316">
    <property type="entry name" value="FlgM_C"/>
</dbReference>
<evidence type="ECO:0000256" key="4">
    <source>
        <dbReference type="ARBA" id="ARBA00022795"/>
    </source>
</evidence>
<organism evidence="11 12">
    <name type="scientific">Microbulbifer elongatus</name>
    <dbReference type="NCBI Taxonomy" id="86173"/>
    <lineage>
        <taxon>Bacteria</taxon>
        <taxon>Pseudomonadati</taxon>
        <taxon>Pseudomonadota</taxon>
        <taxon>Gammaproteobacteria</taxon>
        <taxon>Cellvibrionales</taxon>
        <taxon>Microbulbiferaceae</taxon>
        <taxon>Microbulbifer</taxon>
    </lineage>
</organism>
<keyword evidence="11" id="KW-0966">Cell projection</keyword>
<feature type="domain" description="Anti-sigma-28 factor FlgM C-terminal" evidence="10">
    <location>
        <begin position="37"/>
        <end position="82"/>
    </location>
</feature>
<evidence type="ECO:0000256" key="1">
    <source>
        <dbReference type="ARBA" id="ARBA00005322"/>
    </source>
</evidence>
<evidence type="ECO:0000256" key="9">
    <source>
        <dbReference type="SAM" id="MobiDB-lite"/>
    </source>
</evidence>
<accession>A0ABT1P063</accession>
<feature type="compositionally biased region" description="Polar residues" evidence="9">
    <location>
        <begin position="1"/>
        <end position="13"/>
    </location>
</feature>
<keyword evidence="11" id="KW-0282">Flagellum</keyword>
<gene>
    <name evidence="11" type="primary">flgM</name>
    <name evidence="11" type="ORF">HXX02_02845</name>
</gene>
<dbReference type="InterPro" id="IPR007412">
    <property type="entry name" value="FlgM"/>
</dbReference>
<sequence>MKIQNITQLTPASTPREKPASAPVESAAHPATAGTPKNVSQLHQPATDSSQDIDTLRVEELRDAIASGTFEIHVERIAEGLISSLREQEGLEEP</sequence>
<reference evidence="11" key="1">
    <citation type="thesis" date="2020" institute="Technische Universitat Dresden" country="Dresden, Germany">
        <title>The Agarolytic System of Microbulbifer elongatus PORT2, Isolated from Batu Karas, Pangandaran West Java Indonesia.</title>
        <authorList>
            <person name="Anggraeni S.R."/>
        </authorList>
    </citation>
    <scope>NUCLEOTIDE SEQUENCE</scope>
    <source>
        <strain evidence="11">PORT2</strain>
    </source>
</reference>
<evidence type="ECO:0000259" key="10">
    <source>
        <dbReference type="Pfam" id="PF04316"/>
    </source>
</evidence>
<evidence type="ECO:0000256" key="5">
    <source>
        <dbReference type="ARBA" id="ARBA00023015"/>
    </source>
</evidence>
<comment type="function">
    <text evidence="7">Responsible for the coupling of flagellin expression to flagellar assembly by preventing expression of the flagellin genes when a component of the middle class of proteins is defective. It negatively regulates flagellar genes by inhibiting the activity of FliA by directly binding to FliA.</text>
</comment>
<proteinExistence type="inferred from homology"/>
<evidence type="ECO:0000256" key="8">
    <source>
        <dbReference type="ARBA" id="ARBA00030117"/>
    </source>
</evidence>
<comment type="caution">
    <text evidence="11">The sequence shown here is derived from an EMBL/GenBank/DDBJ whole genome shotgun (WGS) entry which is preliminary data.</text>
</comment>
<dbReference type="NCBIfam" id="TIGR03824">
    <property type="entry name" value="FlgM_jcvi"/>
    <property type="match status" value="1"/>
</dbReference>
<feature type="region of interest" description="Disordered" evidence="9">
    <location>
        <begin position="1"/>
        <end position="54"/>
    </location>
</feature>
<keyword evidence="11" id="KW-0969">Cilium</keyword>
<keyword evidence="12" id="KW-1185">Reference proteome</keyword>
<evidence type="ECO:0000256" key="7">
    <source>
        <dbReference type="ARBA" id="ARBA00024739"/>
    </source>
</evidence>
<comment type="similarity">
    <text evidence="1">Belongs to the FlgM family.</text>
</comment>
<dbReference type="Proteomes" id="UP001205566">
    <property type="component" value="Unassembled WGS sequence"/>
</dbReference>
<evidence type="ECO:0000256" key="3">
    <source>
        <dbReference type="ARBA" id="ARBA00022491"/>
    </source>
</evidence>
<evidence type="ECO:0000256" key="6">
    <source>
        <dbReference type="ARBA" id="ARBA00023163"/>
    </source>
</evidence>
<keyword evidence="5" id="KW-0805">Transcription regulation</keyword>
<dbReference type="EMBL" id="JACASI010000011">
    <property type="protein sequence ID" value="MCQ3828374.1"/>
    <property type="molecule type" value="Genomic_DNA"/>
</dbReference>
<protein>
    <recommendedName>
        <fullName evidence="2">Negative regulator of flagellin synthesis</fullName>
    </recommendedName>
    <alternativeName>
        <fullName evidence="8">Anti-sigma-28 factor</fullName>
    </alternativeName>
</protein>
<evidence type="ECO:0000313" key="12">
    <source>
        <dbReference type="Proteomes" id="UP001205566"/>
    </source>
</evidence>
<feature type="compositionally biased region" description="Polar residues" evidence="9">
    <location>
        <begin position="35"/>
        <end position="53"/>
    </location>
</feature>
<dbReference type="RefSeq" id="WP_255873223.1">
    <property type="nucleotide sequence ID" value="NZ_JACASI010000011.1"/>
</dbReference>